<comment type="caution">
    <text evidence="10">The sequence shown here is derived from an EMBL/GenBank/DDBJ whole genome shotgun (WGS) entry which is preliminary data.</text>
</comment>
<keyword evidence="2 7" id="KW-0732">Signal</keyword>
<sequence>MKIKLNKLSVCLPSVLFLASCQLTGANQEIENTKVISDSFLRAKDDGRLAEAQVQNETPVGDSRVSSFTKLESIDVKRSELGVAEDFKAKLDNTSKNIKIAADGLNLSAFIHHLFGELLSIDYVLDDKAAADSYTVSLNLKEGMTALAAFELAEDLLEQREYTLVNKNNVLYVIAKDTAGQSKSFSYGIGKEAGDLPSSGQDVFQVVPLLYSSASSYSLILRSISNAQFSQSRTGNLLFLSGKREDVAKALEFVRLIDQPNALAQHIGVINLVFNDAEDFATQLKTVMEGEGISVGINDQQNSSVVLVPLVSKGMIIAFAKSDVIAKRVDFWTKQLDVASNKGEVGYFIYHPRYARAADLGESLSAIVDVSGGSSNRESNNSAANPNKASQPTSKRRTSVNSNSNITVAVDERSNTLIINGTGVEYQKLLPIIKSLDILPKQVFLEMTLAEVTLRDDFKKGVEFAYGETSGNNTFSLGTDGALGLDAVGGFSYSFVGQNGNIRTALSQDNSLVNILSRPSLVVRDGVTASITVGTDIPVVGSTTTDPIGGERETTSIDYRKTGIELEVTPTVNAQGVVIMNINQKISNTVDGGAVVNGSPSIFERSVTTEVVANSGQTIVLGGLISENNTVSESKVPFFGDIPLIGHLFRVDTDLTDKTELVILVTPQIIQREEEWGHLKSKFFNALDSLKFESDTSRQ</sequence>
<dbReference type="GO" id="GO:0009279">
    <property type="term" value="C:cell outer membrane"/>
    <property type="evidence" value="ECO:0007669"/>
    <property type="project" value="UniProtKB-SubCell"/>
</dbReference>
<comment type="similarity">
    <text evidence="4">Belongs to the bacterial secretin family.</text>
</comment>
<evidence type="ECO:0000256" key="7">
    <source>
        <dbReference type="SAM" id="SignalP"/>
    </source>
</evidence>
<accession>A0A3E0UE89</accession>
<feature type="signal peptide" evidence="7">
    <location>
        <begin position="1"/>
        <end position="25"/>
    </location>
</feature>
<feature type="domain" description="Type II/III secretion system secretin-like" evidence="8">
    <location>
        <begin position="508"/>
        <end position="671"/>
    </location>
</feature>
<dbReference type="InterPro" id="IPR004846">
    <property type="entry name" value="T2SS/T3SS_dom"/>
</dbReference>
<name>A0A3E0UE89_9GAMM</name>
<proteinExistence type="inferred from homology"/>
<dbReference type="PRINTS" id="PR01032">
    <property type="entry name" value="PHAGEIV"/>
</dbReference>
<dbReference type="Pfam" id="PF03958">
    <property type="entry name" value="Secretin_N"/>
    <property type="match status" value="1"/>
</dbReference>
<feature type="compositionally biased region" description="Low complexity" evidence="6">
    <location>
        <begin position="372"/>
        <end position="390"/>
    </location>
</feature>
<comment type="subcellular location">
    <subcellularLocation>
        <location evidence="5">Cell outer membrane</location>
    </subcellularLocation>
    <subcellularLocation>
        <location evidence="1">Membrane</location>
    </subcellularLocation>
</comment>
<dbReference type="Gene3D" id="3.30.1370.120">
    <property type="match status" value="2"/>
</dbReference>
<protein>
    <submittedName>
        <fullName evidence="10">General secretion pathway protein GspD</fullName>
    </submittedName>
</protein>
<dbReference type="PROSITE" id="PS51257">
    <property type="entry name" value="PROKAR_LIPOPROTEIN"/>
    <property type="match status" value="1"/>
</dbReference>
<evidence type="ECO:0000256" key="3">
    <source>
        <dbReference type="ARBA" id="ARBA00023136"/>
    </source>
</evidence>
<dbReference type="Proteomes" id="UP000256999">
    <property type="component" value="Unassembled WGS sequence"/>
</dbReference>
<dbReference type="OrthoDB" id="9779724at2"/>
<keyword evidence="3" id="KW-0472">Membrane</keyword>
<dbReference type="InterPro" id="IPR038591">
    <property type="entry name" value="NolW-like_sf"/>
</dbReference>
<evidence type="ECO:0000259" key="8">
    <source>
        <dbReference type="Pfam" id="PF00263"/>
    </source>
</evidence>
<dbReference type="GO" id="GO:0015627">
    <property type="term" value="C:type II protein secretion system complex"/>
    <property type="evidence" value="ECO:0007669"/>
    <property type="project" value="TreeGrafter"/>
</dbReference>
<dbReference type="InterPro" id="IPR005644">
    <property type="entry name" value="NolW-like"/>
</dbReference>
<dbReference type="Pfam" id="PF00263">
    <property type="entry name" value="Secretin"/>
    <property type="match status" value="1"/>
</dbReference>
<feature type="chain" id="PRO_5017675967" evidence="7">
    <location>
        <begin position="26"/>
        <end position="699"/>
    </location>
</feature>
<feature type="domain" description="NolW-like" evidence="9">
    <location>
        <begin position="348"/>
        <end position="442"/>
    </location>
</feature>
<evidence type="ECO:0000256" key="5">
    <source>
        <dbReference type="RuleBase" id="RU004004"/>
    </source>
</evidence>
<dbReference type="InterPro" id="IPR050810">
    <property type="entry name" value="Bact_Secretion_Sys_Channel"/>
</dbReference>
<organism evidence="10 11">
    <name type="scientific">Thalassotalea euphylliae</name>
    <dbReference type="NCBI Taxonomy" id="1655234"/>
    <lineage>
        <taxon>Bacteria</taxon>
        <taxon>Pseudomonadati</taxon>
        <taxon>Pseudomonadota</taxon>
        <taxon>Gammaproteobacteria</taxon>
        <taxon>Alteromonadales</taxon>
        <taxon>Colwelliaceae</taxon>
        <taxon>Thalassotalea</taxon>
    </lineage>
</organism>
<dbReference type="PRINTS" id="PR00811">
    <property type="entry name" value="BCTERIALGSPD"/>
</dbReference>
<keyword evidence="5" id="KW-0813">Transport</keyword>
<dbReference type="InterPro" id="IPR001775">
    <property type="entry name" value="GspD/PilQ"/>
</dbReference>
<dbReference type="PANTHER" id="PTHR30332:SF25">
    <property type="entry name" value="SECRETIN XPSD"/>
    <property type="match status" value="1"/>
</dbReference>
<dbReference type="AlphaFoldDB" id="A0A3E0UE89"/>
<evidence type="ECO:0000259" key="9">
    <source>
        <dbReference type="Pfam" id="PF03958"/>
    </source>
</evidence>
<evidence type="ECO:0000256" key="4">
    <source>
        <dbReference type="RuleBase" id="RU004003"/>
    </source>
</evidence>
<dbReference type="InterPro" id="IPR004845">
    <property type="entry name" value="T2SS_GspD_CS"/>
</dbReference>
<dbReference type="GO" id="GO:0009306">
    <property type="term" value="P:protein secretion"/>
    <property type="evidence" value="ECO:0007669"/>
    <property type="project" value="InterPro"/>
</dbReference>
<reference evidence="10 11" key="1">
    <citation type="submission" date="2018-08" db="EMBL/GenBank/DDBJ databases">
        <title>Thalassotalea euphylliae genome.</title>
        <authorList>
            <person name="Summers S."/>
            <person name="Rice S.A."/>
            <person name="Freckelton M.L."/>
            <person name="Nedved B.T."/>
            <person name="Hadfield M.G."/>
        </authorList>
    </citation>
    <scope>NUCLEOTIDE SEQUENCE [LARGE SCALE GENOMIC DNA]</scope>
    <source>
        <strain evidence="10 11">H2</strain>
    </source>
</reference>
<dbReference type="RefSeq" id="WP_115999568.1">
    <property type="nucleotide sequence ID" value="NZ_QUOV01000001.1"/>
</dbReference>
<feature type="region of interest" description="Disordered" evidence="6">
    <location>
        <begin position="372"/>
        <end position="404"/>
    </location>
</feature>
<evidence type="ECO:0000313" key="10">
    <source>
        <dbReference type="EMBL" id="REL34893.1"/>
    </source>
</evidence>
<evidence type="ECO:0000256" key="1">
    <source>
        <dbReference type="ARBA" id="ARBA00004370"/>
    </source>
</evidence>
<evidence type="ECO:0000256" key="6">
    <source>
        <dbReference type="SAM" id="MobiDB-lite"/>
    </source>
</evidence>
<dbReference type="PROSITE" id="PS00875">
    <property type="entry name" value="T2SP_D"/>
    <property type="match status" value="1"/>
</dbReference>
<evidence type="ECO:0000256" key="2">
    <source>
        <dbReference type="ARBA" id="ARBA00022729"/>
    </source>
</evidence>
<dbReference type="EMBL" id="QUOV01000001">
    <property type="protein sequence ID" value="REL34893.1"/>
    <property type="molecule type" value="Genomic_DNA"/>
</dbReference>
<evidence type="ECO:0000313" key="11">
    <source>
        <dbReference type="Proteomes" id="UP000256999"/>
    </source>
</evidence>
<gene>
    <name evidence="10" type="ORF">DXX92_05680</name>
</gene>
<dbReference type="PANTHER" id="PTHR30332">
    <property type="entry name" value="PROBABLE GENERAL SECRETION PATHWAY PROTEIN D"/>
    <property type="match status" value="1"/>
</dbReference>